<evidence type="ECO:0000313" key="2">
    <source>
        <dbReference type="Proteomes" id="UP000050378"/>
    </source>
</evidence>
<name>A0A0P7E785_9GAMM</name>
<protein>
    <recommendedName>
        <fullName evidence="3">Calcineurin-like phosphoesterase domain-containing protein</fullName>
    </recommendedName>
</protein>
<dbReference type="AlphaFoldDB" id="A0A0P7E785"/>
<dbReference type="OrthoDB" id="58809at2"/>
<evidence type="ECO:0008006" key="3">
    <source>
        <dbReference type="Google" id="ProtNLM"/>
    </source>
</evidence>
<dbReference type="Proteomes" id="UP000050378">
    <property type="component" value="Unassembled WGS sequence"/>
</dbReference>
<dbReference type="STRING" id="570156.AOG27_01725"/>
<reference evidence="1 2" key="1">
    <citation type="submission" date="2015-09" db="EMBL/GenBank/DDBJ databases">
        <title>Draft Genome Sequence of Pseudoalteromonas lipolytica UCD-48B.</title>
        <authorList>
            <person name="Krusor M."/>
            <person name="Coil D.A."/>
            <person name="Lang J.M."/>
            <person name="Eisen J.A."/>
            <person name="Alexiev A."/>
        </authorList>
    </citation>
    <scope>NUCLEOTIDE SEQUENCE [LARGE SCALE GENOMIC DNA]</scope>
    <source>
        <strain evidence="1 2">UCD-48B</strain>
    </source>
</reference>
<evidence type="ECO:0000313" key="1">
    <source>
        <dbReference type="EMBL" id="KPM85529.1"/>
    </source>
</evidence>
<sequence length="307" mass="34294">MFVSSMSLALAMTTNTFLVMGDMPYTPIDEINLAKDGKITKAIAATPHGFLIHLGDMKSGALACTNKLLQTNKALLTSLTKQPFIYTPGDNEWTDCDREKLSVRFDELERLSFVKGLMFDEAYTQKAKQLQGYATQAEMLENARWQFDGIEFRTLHIPGTFNGRSQILKSDKNAALDAADKRDKYNLIWLKQALVQQDAKAYVFGFQADIYHPSSKPACSESQRSKCDAFKLYRDAISDFAKHTKKPVLVMHGDTGPYCQQPLASNLTRLNVPGDFAVSDVAKVSFIDGQWHIASITTNEPLTKVCK</sequence>
<gene>
    <name evidence="1" type="ORF">AOG27_01725</name>
</gene>
<accession>A0A0P7E785</accession>
<dbReference type="SUPFAM" id="SSF56300">
    <property type="entry name" value="Metallo-dependent phosphatases"/>
    <property type="match status" value="1"/>
</dbReference>
<comment type="caution">
    <text evidence="1">The sequence shown here is derived from an EMBL/GenBank/DDBJ whole genome shotgun (WGS) entry which is preliminary data.</text>
</comment>
<proteinExistence type="predicted"/>
<dbReference type="EMBL" id="LJTC01000001">
    <property type="protein sequence ID" value="KPM85529.1"/>
    <property type="molecule type" value="Genomic_DNA"/>
</dbReference>
<dbReference type="RefSeq" id="WP_054551283.1">
    <property type="nucleotide sequence ID" value="NZ_LJTC01000001.1"/>
</dbReference>
<organism evidence="1 2">
    <name type="scientific">Pseudoalteromonas lipolytica</name>
    <dbReference type="NCBI Taxonomy" id="570156"/>
    <lineage>
        <taxon>Bacteria</taxon>
        <taxon>Pseudomonadati</taxon>
        <taxon>Pseudomonadota</taxon>
        <taxon>Gammaproteobacteria</taxon>
        <taxon>Alteromonadales</taxon>
        <taxon>Pseudoalteromonadaceae</taxon>
        <taxon>Pseudoalteromonas</taxon>
    </lineage>
</organism>
<dbReference type="InterPro" id="IPR029052">
    <property type="entry name" value="Metallo-depent_PP-like"/>
</dbReference>
<dbReference type="PATRIC" id="fig|570156.3.peg.341"/>